<evidence type="ECO:0000313" key="1">
    <source>
        <dbReference type="EMBL" id="CDQ38553.1"/>
    </source>
</evidence>
<reference evidence="2" key="2">
    <citation type="submission" date="2014-05" db="EMBL/GenBank/DDBJ databases">
        <title>Draft genome sequence of Virgibacillus massiliensis Vm-5.</title>
        <authorList>
            <person name="Khelaifia S."/>
            <person name="Croce O."/>
            <person name="Lagier J.C."/>
            <person name="Raoult D."/>
        </authorList>
    </citation>
    <scope>NUCLEOTIDE SEQUENCE [LARGE SCALE GENOMIC DNA]</scope>
    <source>
        <strain evidence="2">Vm-5</strain>
    </source>
</reference>
<dbReference type="EMBL" id="CCDP010000001">
    <property type="protein sequence ID" value="CDQ38553.1"/>
    <property type="molecule type" value="Genomic_DNA"/>
</dbReference>
<reference evidence="1 2" key="1">
    <citation type="submission" date="2014-03" db="EMBL/GenBank/DDBJ databases">
        <authorList>
            <person name="Urmite Genomes U."/>
        </authorList>
    </citation>
    <scope>NUCLEOTIDE SEQUENCE [LARGE SCALE GENOMIC DNA]</scope>
    <source>
        <strain evidence="1 2">Vm-5</strain>
    </source>
</reference>
<dbReference type="STRING" id="1462526.BN990_00824"/>
<dbReference type="AlphaFoldDB" id="A0A024Q7Q0"/>
<evidence type="ECO:0000313" key="2">
    <source>
        <dbReference type="Proteomes" id="UP000028875"/>
    </source>
</evidence>
<organism evidence="1 2">
    <name type="scientific">Virgibacillus massiliensis</name>
    <dbReference type="NCBI Taxonomy" id="1462526"/>
    <lineage>
        <taxon>Bacteria</taxon>
        <taxon>Bacillati</taxon>
        <taxon>Bacillota</taxon>
        <taxon>Bacilli</taxon>
        <taxon>Bacillales</taxon>
        <taxon>Bacillaceae</taxon>
        <taxon>Virgibacillus</taxon>
    </lineage>
</organism>
<accession>A0A024Q7Q0</accession>
<dbReference type="OrthoDB" id="2707076at2"/>
<dbReference type="RefSeq" id="WP_038242539.1">
    <property type="nucleotide sequence ID" value="NZ_BNER01000001.1"/>
</dbReference>
<keyword evidence="2" id="KW-1185">Reference proteome</keyword>
<dbReference type="InterPro" id="IPR046318">
    <property type="entry name" value="DUF5344"/>
</dbReference>
<dbReference type="Pfam" id="PF17279">
    <property type="entry name" value="DUF5344"/>
    <property type="match status" value="1"/>
</dbReference>
<name>A0A024Q7Q0_9BACI</name>
<dbReference type="Proteomes" id="UP000028875">
    <property type="component" value="Unassembled WGS sequence"/>
</dbReference>
<proteinExistence type="predicted"/>
<comment type="caution">
    <text evidence="1">The sequence shown here is derived from an EMBL/GenBank/DDBJ whole genome shotgun (WGS) entry which is preliminary data.</text>
</comment>
<protein>
    <submittedName>
        <fullName evidence="1">Uncharacterized protein</fullName>
    </submittedName>
</protein>
<dbReference type="eggNOG" id="ENOG5030CAY">
    <property type="taxonomic scope" value="Bacteria"/>
</dbReference>
<gene>
    <name evidence="1" type="ORF">BN990_00824</name>
</gene>
<sequence>MSEEIKLQQTPVENGIAELRTSIQELNTSFAREIDGENQLRMLRSFNEIKREYEELLNQFEALFVANVNATEKAITKLQETEQQVANDIKLK</sequence>